<dbReference type="AlphaFoldDB" id="A0A1H0JWR9"/>
<dbReference type="PIRSF" id="PIRSF036492">
    <property type="entry name" value="ALDH"/>
    <property type="match status" value="1"/>
</dbReference>
<accession>A0A1H0JWR9</accession>
<evidence type="ECO:0000256" key="7">
    <source>
        <dbReference type="RuleBase" id="RU003345"/>
    </source>
</evidence>
<dbReference type="Gene3D" id="3.40.605.10">
    <property type="entry name" value="Aldehyde Dehydrogenase, Chain A, domain 1"/>
    <property type="match status" value="1"/>
</dbReference>
<dbReference type="Proteomes" id="UP000198860">
    <property type="component" value="Unassembled WGS sequence"/>
</dbReference>
<evidence type="ECO:0000256" key="1">
    <source>
        <dbReference type="ARBA" id="ARBA00009986"/>
    </source>
</evidence>
<keyword evidence="2 4" id="KW-0560">Oxidoreductase</keyword>
<dbReference type="PANTHER" id="PTHR43570:SF16">
    <property type="entry name" value="ALDEHYDE DEHYDROGENASE TYPE III, ISOFORM Q"/>
    <property type="match status" value="1"/>
</dbReference>
<dbReference type="FunFam" id="3.40.605.10:FF:000004">
    <property type="entry name" value="Aldehyde dehydrogenase"/>
    <property type="match status" value="1"/>
</dbReference>
<evidence type="ECO:0000313" key="10">
    <source>
        <dbReference type="Proteomes" id="UP000198860"/>
    </source>
</evidence>
<dbReference type="FunFam" id="3.40.309.10:FF:000003">
    <property type="entry name" value="Aldehyde dehydrogenase"/>
    <property type="match status" value="1"/>
</dbReference>
<dbReference type="PANTHER" id="PTHR43570">
    <property type="entry name" value="ALDEHYDE DEHYDROGENASE"/>
    <property type="match status" value="1"/>
</dbReference>
<dbReference type="GO" id="GO:0004029">
    <property type="term" value="F:aldehyde dehydrogenase (NAD+) activity"/>
    <property type="evidence" value="ECO:0007669"/>
    <property type="project" value="TreeGrafter"/>
</dbReference>
<organism evidence="9 10">
    <name type="scientific">Halobacillus aidingensis</name>
    <dbReference type="NCBI Taxonomy" id="240303"/>
    <lineage>
        <taxon>Bacteria</taxon>
        <taxon>Bacillati</taxon>
        <taxon>Bacillota</taxon>
        <taxon>Bacilli</taxon>
        <taxon>Bacillales</taxon>
        <taxon>Bacillaceae</taxon>
        <taxon>Halobacillus</taxon>
    </lineage>
</organism>
<dbReference type="InterPro" id="IPR015590">
    <property type="entry name" value="Aldehyde_DH_dom"/>
</dbReference>
<sequence>MHPTVKLQKSWFKEGHTKSYAFRKEQLLKMKKMLATFEKPILNALKFDMNKSEYEAYASEIAFLKSEIDHHVKQLKTWMQPTKVKTPLTHTGSKNFIRKEPYGTVLVIAPWNYPVQLALAPVIGAIAAGNTVIIKPSELTPTVSWVLKKMIEQYFPPHFIAVVEGDKEVTQELLEQPLDYIFFTGSVPVGKIIMEKASKQLIPVTLELGGKSPTIVHKDANIDLAAKRIVWGKFTNAGQTCIAPDYLYVHHEVKADLIRAMKKYIQQFYGENPLDNEEYTKIVNQTHFERVSSYLDSGTVVVGGSLDESKHKIAPTIIDQVSWEDQVMKDEIFGPVLPVLTYHALDEAIDKINSRPKPLALYYFGENEVEQQRILNSISFGGGCINDTLYHIINPHLPFGGVGESGMGSYHGKRSFDTFTHEKSITKQTTRFDQNFRYPGSQLGMAVLKKFFG</sequence>
<protein>
    <recommendedName>
        <fullName evidence="4">Aldehyde dehydrogenase</fullName>
    </recommendedName>
</protein>
<feature type="active site" evidence="5 6">
    <location>
        <position position="207"/>
    </location>
</feature>
<dbReference type="GO" id="GO:0006081">
    <property type="term" value="P:aldehyde metabolic process"/>
    <property type="evidence" value="ECO:0007669"/>
    <property type="project" value="InterPro"/>
</dbReference>
<evidence type="ECO:0000256" key="4">
    <source>
        <dbReference type="PIRNR" id="PIRNR036492"/>
    </source>
</evidence>
<dbReference type="GO" id="GO:0005737">
    <property type="term" value="C:cytoplasm"/>
    <property type="evidence" value="ECO:0007669"/>
    <property type="project" value="TreeGrafter"/>
</dbReference>
<dbReference type="OrthoDB" id="9762913at2"/>
<dbReference type="InterPro" id="IPR016161">
    <property type="entry name" value="Ald_DH/histidinol_DH"/>
</dbReference>
<reference evidence="10" key="1">
    <citation type="submission" date="2016-10" db="EMBL/GenBank/DDBJ databases">
        <authorList>
            <person name="Varghese N."/>
            <person name="Submissions S."/>
        </authorList>
    </citation>
    <scope>NUCLEOTIDE SEQUENCE [LARGE SCALE GENOMIC DNA]</scope>
    <source>
        <strain evidence="10">CGMCC 1.3703</strain>
    </source>
</reference>
<gene>
    <name evidence="9" type="ORF">SAMN05421677_105148</name>
</gene>
<feature type="domain" description="Aldehyde dehydrogenase" evidence="8">
    <location>
        <begin position="16"/>
        <end position="425"/>
    </location>
</feature>
<comment type="similarity">
    <text evidence="1 4 7">Belongs to the aldehyde dehydrogenase family.</text>
</comment>
<dbReference type="Pfam" id="PF00171">
    <property type="entry name" value="Aldedh"/>
    <property type="match status" value="1"/>
</dbReference>
<proteinExistence type="inferred from homology"/>
<evidence type="ECO:0000256" key="6">
    <source>
        <dbReference type="PROSITE-ProRule" id="PRU10007"/>
    </source>
</evidence>
<dbReference type="InterPro" id="IPR016160">
    <property type="entry name" value="Ald_DH_CS_CYS"/>
</dbReference>
<keyword evidence="10" id="KW-1185">Reference proteome</keyword>
<dbReference type="PROSITE" id="PS00687">
    <property type="entry name" value="ALDEHYDE_DEHYDR_GLU"/>
    <property type="match status" value="1"/>
</dbReference>
<dbReference type="Gene3D" id="3.40.309.10">
    <property type="entry name" value="Aldehyde Dehydrogenase, Chain A, domain 2"/>
    <property type="match status" value="1"/>
</dbReference>
<evidence type="ECO:0000256" key="2">
    <source>
        <dbReference type="ARBA" id="ARBA00023002"/>
    </source>
</evidence>
<dbReference type="RefSeq" id="WP_089651803.1">
    <property type="nucleotide sequence ID" value="NZ_FNIZ01000005.1"/>
</dbReference>
<feature type="active site" evidence="5">
    <location>
        <position position="241"/>
    </location>
</feature>
<dbReference type="STRING" id="240303.SAMN05421677_105148"/>
<dbReference type="InterPro" id="IPR012394">
    <property type="entry name" value="Aldehyde_DH_NAD(P)"/>
</dbReference>
<evidence type="ECO:0000313" key="9">
    <source>
        <dbReference type="EMBL" id="SDO47851.1"/>
    </source>
</evidence>
<evidence type="ECO:0000259" key="8">
    <source>
        <dbReference type="Pfam" id="PF00171"/>
    </source>
</evidence>
<dbReference type="InterPro" id="IPR029510">
    <property type="entry name" value="Ald_DH_CS_GLU"/>
</dbReference>
<dbReference type="InterPro" id="IPR016162">
    <property type="entry name" value="Ald_DH_N"/>
</dbReference>
<dbReference type="SUPFAM" id="SSF53720">
    <property type="entry name" value="ALDH-like"/>
    <property type="match status" value="1"/>
</dbReference>
<evidence type="ECO:0000256" key="5">
    <source>
        <dbReference type="PIRSR" id="PIRSR036492-1"/>
    </source>
</evidence>
<dbReference type="EMBL" id="FNIZ01000005">
    <property type="protein sequence ID" value="SDO47851.1"/>
    <property type="molecule type" value="Genomic_DNA"/>
</dbReference>
<keyword evidence="3" id="KW-0520">NAD</keyword>
<dbReference type="InterPro" id="IPR016163">
    <property type="entry name" value="Ald_DH_C"/>
</dbReference>
<dbReference type="PROSITE" id="PS00070">
    <property type="entry name" value="ALDEHYDE_DEHYDR_CYS"/>
    <property type="match status" value="1"/>
</dbReference>
<dbReference type="CDD" id="cd07136">
    <property type="entry name" value="ALDH_YwdH-P39616"/>
    <property type="match status" value="1"/>
</dbReference>
<name>A0A1H0JWR9_HALAD</name>
<evidence type="ECO:0000256" key="3">
    <source>
        <dbReference type="ARBA" id="ARBA00023027"/>
    </source>
</evidence>